<accession>A0ABQ5WB64</accession>
<sequence length="241" mass="26690">MLGDAPFTYGGEHCLVVSVDLPIVGHVIEATPELPYLCLRLELDSALLSEIIMEMRQRPMLLPPGPGIGLALATADLRDAATRLVRTLSNPRDVQVLAPMIEKEILYRLLTGEQAARLQQIALGASRMEQVSRAIVWIRENFDKPFSIEVVASEAGMSASSLHEHFKQVTSMSPLQYQKQLRLQEARRLILSQSADAATAGHRVGYDSPSQFSREYARLFGAPPLRDVARLKSDPDRFAEA</sequence>
<dbReference type="Gene3D" id="1.10.10.60">
    <property type="entry name" value="Homeodomain-like"/>
    <property type="match status" value="2"/>
</dbReference>
<dbReference type="SUPFAM" id="SSF46689">
    <property type="entry name" value="Homeodomain-like"/>
    <property type="match status" value="2"/>
</dbReference>
<dbReference type="InterPro" id="IPR009057">
    <property type="entry name" value="Homeodomain-like_sf"/>
</dbReference>
<keyword evidence="1" id="KW-0805">Transcription regulation</keyword>
<name>A0ABQ5WB64_9HYPH</name>
<dbReference type="InterPro" id="IPR009594">
    <property type="entry name" value="Tscrpt_reg_HTH_AraC_N"/>
</dbReference>
<proteinExistence type="predicted"/>
<dbReference type="PANTHER" id="PTHR43436">
    <property type="entry name" value="ARAC-FAMILY TRANSCRIPTIONAL REGULATOR"/>
    <property type="match status" value="1"/>
</dbReference>
<evidence type="ECO:0000313" key="4">
    <source>
        <dbReference type="EMBL" id="GLQ57347.1"/>
    </source>
</evidence>
<reference evidence="5" key="1">
    <citation type="journal article" date="2019" name="Int. J. Syst. Evol. Microbiol.">
        <title>The Global Catalogue of Microorganisms (GCM) 10K type strain sequencing project: providing services to taxonomists for standard genome sequencing and annotation.</title>
        <authorList>
            <consortium name="The Broad Institute Genomics Platform"/>
            <consortium name="The Broad Institute Genome Sequencing Center for Infectious Disease"/>
            <person name="Wu L."/>
            <person name="Ma J."/>
        </authorList>
    </citation>
    <scope>NUCLEOTIDE SEQUENCE [LARGE SCALE GENOMIC DNA]</scope>
    <source>
        <strain evidence="5">NBRC 112416</strain>
    </source>
</reference>
<dbReference type="PROSITE" id="PS01124">
    <property type="entry name" value="HTH_ARAC_FAMILY_2"/>
    <property type="match status" value="1"/>
</dbReference>
<keyword evidence="2" id="KW-0804">Transcription</keyword>
<dbReference type="InterPro" id="IPR018060">
    <property type="entry name" value="HTH_AraC"/>
</dbReference>
<dbReference type="PANTHER" id="PTHR43436:SF1">
    <property type="entry name" value="TRANSCRIPTIONAL REGULATORY PROTEIN"/>
    <property type="match status" value="1"/>
</dbReference>
<dbReference type="Pfam" id="PF12833">
    <property type="entry name" value="HTH_18"/>
    <property type="match status" value="1"/>
</dbReference>
<dbReference type="Pfam" id="PF06719">
    <property type="entry name" value="AraC_N"/>
    <property type="match status" value="1"/>
</dbReference>
<dbReference type="Proteomes" id="UP001156691">
    <property type="component" value="Unassembled WGS sequence"/>
</dbReference>
<protein>
    <recommendedName>
        <fullName evidence="3">HTH araC/xylS-type domain-containing protein</fullName>
    </recommendedName>
</protein>
<keyword evidence="5" id="KW-1185">Reference proteome</keyword>
<dbReference type="EMBL" id="BSNS01000024">
    <property type="protein sequence ID" value="GLQ57347.1"/>
    <property type="molecule type" value="Genomic_DNA"/>
</dbReference>
<comment type="caution">
    <text evidence="4">The sequence shown here is derived from an EMBL/GenBank/DDBJ whole genome shotgun (WGS) entry which is preliminary data.</text>
</comment>
<evidence type="ECO:0000259" key="3">
    <source>
        <dbReference type="PROSITE" id="PS01124"/>
    </source>
</evidence>
<dbReference type="SMART" id="SM00342">
    <property type="entry name" value="HTH_ARAC"/>
    <property type="match status" value="1"/>
</dbReference>
<evidence type="ECO:0000256" key="2">
    <source>
        <dbReference type="ARBA" id="ARBA00023163"/>
    </source>
</evidence>
<gene>
    <name evidence="4" type="ORF">GCM10010862_46060</name>
</gene>
<organism evidence="4 5">
    <name type="scientific">Devosia nitrariae</name>
    <dbReference type="NCBI Taxonomy" id="2071872"/>
    <lineage>
        <taxon>Bacteria</taxon>
        <taxon>Pseudomonadati</taxon>
        <taxon>Pseudomonadota</taxon>
        <taxon>Alphaproteobacteria</taxon>
        <taxon>Hyphomicrobiales</taxon>
        <taxon>Devosiaceae</taxon>
        <taxon>Devosia</taxon>
    </lineage>
</organism>
<evidence type="ECO:0000313" key="5">
    <source>
        <dbReference type="Proteomes" id="UP001156691"/>
    </source>
</evidence>
<evidence type="ECO:0000256" key="1">
    <source>
        <dbReference type="ARBA" id="ARBA00023015"/>
    </source>
</evidence>
<feature type="domain" description="HTH araC/xylS-type" evidence="3">
    <location>
        <begin position="132"/>
        <end position="230"/>
    </location>
</feature>